<comment type="caution">
    <text evidence="9">The sequence shown here is derived from an EMBL/GenBank/DDBJ whole genome shotgun (WGS) entry which is preliminary data.</text>
</comment>
<dbReference type="InterPro" id="IPR001148">
    <property type="entry name" value="CA_dom"/>
</dbReference>
<evidence type="ECO:0000256" key="6">
    <source>
        <dbReference type="ARBA" id="ARBA00048348"/>
    </source>
</evidence>
<sequence length="243" mass="26145">MKSSILAVSLMLLPLSTLAAEGNNWGYSGDIGPESWAELSSDNVFCKGKNQSPVNLTGFTEAHLAPLEFHYATGKAEISHLGHTIKVATAAGSYIVLDGEPFELKQFHFHTPAENLIEGKSYPLEGHLVHVDKNGNLAVVAVMFAEGAASPILSKILSAMRDSQAAHIELPQPLSAEALLPADKEYFRFSGSLTTPPCSEGVRWLVMKQPMTASKEQINALAEAVPHANNRPVQPLNGRPVLQ</sequence>
<dbReference type="SMART" id="SM01057">
    <property type="entry name" value="Carb_anhydrase"/>
    <property type="match status" value="1"/>
</dbReference>
<feature type="domain" description="Alpha-carbonic anhydrase" evidence="8">
    <location>
        <begin position="23"/>
        <end position="243"/>
    </location>
</feature>
<reference evidence="9 10" key="1">
    <citation type="submission" date="2018-02" db="EMBL/GenBank/DDBJ databases">
        <title>novel marine gammaproteobacteria from coastal saline agro ecosystem.</title>
        <authorList>
            <person name="Krishnan R."/>
            <person name="Ramesh Kumar N."/>
        </authorList>
    </citation>
    <scope>NUCLEOTIDE SEQUENCE [LARGE SCALE GENOMIC DNA]</scope>
    <source>
        <strain evidence="9 10">228</strain>
    </source>
</reference>
<dbReference type="AlphaFoldDB" id="A0A2S5KH84"/>
<evidence type="ECO:0000256" key="4">
    <source>
        <dbReference type="ARBA" id="ARBA00022833"/>
    </source>
</evidence>
<comment type="similarity">
    <text evidence="1">Belongs to the alpha-carbonic anhydrase family.</text>
</comment>
<dbReference type="PROSITE" id="PS51144">
    <property type="entry name" value="ALPHA_CA_2"/>
    <property type="match status" value="1"/>
</dbReference>
<dbReference type="CDD" id="cd03124">
    <property type="entry name" value="alpha_CA_prokaryotic_like"/>
    <property type="match status" value="1"/>
</dbReference>
<accession>A0A2S5KH84</accession>
<dbReference type="InterPro" id="IPR023561">
    <property type="entry name" value="Carbonic_anhydrase_a-class"/>
</dbReference>
<dbReference type="GO" id="GO:0004089">
    <property type="term" value="F:carbonate dehydratase activity"/>
    <property type="evidence" value="ECO:0007669"/>
    <property type="project" value="UniProtKB-EC"/>
</dbReference>
<dbReference type="PANTHER" id="PTHR18952:SF265">
    <property type="entry name" value="CARBONIC ANHYDRASE"/>
    <property type="match status" value="1"/>
</dbReference>
<evidence type="ECO:0000313" key="9">
    <source>
        <dbReference type="EMBL" id="PPC74174.1"/>
    </source>
</evidence>
<proteinExistence type="inferred from homology"/>
<protein>
    <recommendedName>
        <fullName evidence="2">carbonic anhydrase</fullName>
        <ecNumber evidence="2">4.2.1.1</ecNumber>
    </recommendedName>
</protein>
<keyword evidence="7" id="KW-0732">Signal</keyword>
<evidence type="ECO:0000259" key="8">
    <source>
        <dbReference type="PROSITE" id="PS51144"/>
    </source>
</evidence>
<dbReference type="PANTHER" id="PTHR18952">
    <property type="entry name" value="CARBONIC ANHYDRASE"/>
    <property type="match status" value="1"/>
</dbReference>
<dbReference type="EMBL" id="PRLP01000167">
    <property type="protein sequence ID" value="PPC74174.1"/>
    <property type="molecule type" value="Genomic_DNA"/>
</dbReference>
<feature type="chain" id="PRO_5015651724" description="carbonic anhydrase" evidence="7">
    <location>
        <begin position="20"/>
        <end position="243"/>
    </location>
</feature>
<dbReference type="Pfam" id="PF00194">
    <property type="entry name" value="Carb_anhydrase"/>
    <property type="match status" value="1"/>
</dbReference>
<evidence type="ECO:0000313" key="10">
    <source>
        <dbReference type="Proteomes" id="UP000238196"/>
    </source>
</evidence>
<keyword evidence="3" id="KW-0479">Metal-binding</keyword>
<gene>
    <name evidence="9" type="ORF">C4K68_27620</name>
</gene>
<comment type="catalytic activity">
    <reaction evidence="6">
        <text>hydrogencarbonate + H(+) = CO2 + H2O</text>
        <dbReference type="Rhea" id="RHEA:10748"/>
        <dbReference type="ChEBI" id="CHEBI:15377"/>
        <dbReference type="ChEBI" id="CHEBI:15378"/>
        <dbReference type="ChEBI" id="CHEBI:16526"/>
        <dbReference type="ChEBI" id="CHEBI:17544"/>
        <dbReference type="EC" id="4.2.1.1"/>
    </reaction>
</comment>
<dbReference type="InterPro" id="IPR036398">
    <property type="entry name" value="CA_dom_sf"/>
</dbReference>
<dbReference type="SUPFAM" id="SSF51069">
    <property type="entry name" value="Carbonic anhydrase"/>
    <property type="match status" value="1"/>
</dbReference>
<dbReference type="Gene3D" id="3.10.200.10">
    <property type="entry name" value="Alpha carbonic anhydrase"/>
    <property type="match status" value="1"/>
</dbReference>
<evidence type="ECO:0000256" key="2">
    <source>
        <dbReference type="ARBA" id="ARBA00012925"/>
    </source>
</evidence>
<dbReference type="EC" id="4.2.1.1" evidence="2"/>
<keyword evidence="5" id="KW-0456">Lyase</keyword>
<dbReference type="Proteomes" id="UP000238196">
    <property type="component" value="Unassembled WGS sequence"/>
</dbReference>
<keyword evidence="4" id="KW-0862">Zinc</keyword>
<evidence type="ECO:0000256" key="5">
    <source>
        <dbReference type="ARBA" id="ARBA00023239"/>
    </source>
</evidence>
<evidence type="ECO:0000256" key="3">
    <source>
        <dbReference type="ARBA" id="ARBA00022723"/>
    </source>
</evidence>
<dbReference type="OrthoDB" id="5327615at2"/>
<dbReference type="GO" id="GO:0008270">
    <property type="term" value="F:zinc ion binding"/>
    <property type="evidence" value="ECO:0007669"/>
    <property type="project" value="InterPro"/>
</dbReference>
<feature type="signal peptide" evidence="7">
    <location>
        <begin position="1"/>
        <end position="19"/>
    </location>
</feature>
<evidence type="ECO:0000256" key="7">
    <source>
        <dbReference type="SAM" id="SignalP"/>
    </source>
</evidence>
<evidence type="ECO:0000256" key="1">
    <source>
        <dbReference type="ARBA" id="ARBA00010718"/>
    </source>
</evidence>
<dbReference type="InterPro" id="IPR041891">
    <property type="entry name" value="Alpha_CA_prokaryot-like"/>
</dbReference>
<name>A0A2S5KH84_9PROT</name>
<organism evidence="9 10">
    <name type="scientific">Proteobacteria bacterium 228</name>
    <dbReference type="NCBI Taxonomy" id="2083153"/>
    <lineage>
        <taxon>Bacteria</taxon>
        <taxon>Pseudomonadati</taxon>
        <taxon>Pseudomonadota</taxon>
    </lineage>
</organism>